<dbReference type="InterPro" id="IPR012337">
    <property type="entry name" value="RNaseH-like_sf"/>
</dbReference>
<dbReference type="AlphaFoldDB" id="A0A419SKW9"/>
<evidence type="ECO:0000256" key="9">
    <source>
        <dbReference type="ARBA" id="ARBA00023125"/>
    </source>
</evidence>
<dbReference type="GO" id="GO:0004520">
    <property type="term" value="F:DNA endonuclease activity"/>
    <property type="evidence" value="ECO:0007669"/>
    <property type="project" value="InterPro"/>
</dbReference>
<evidence type="ECO:0000256" key="11">
    <source>
        <dbReference type="ARBA" id="ARBA00023204"/>
    </source>
</evidence>
<keyword evidence="8" id="KW-0460">Magnesium</keyword>
<keyword evidence="11" id="KW-0234">DNA repair</keyword>
<dbReference type="GO" id="GO:0003677">
    <property type="term" value="F:DNA binding"/>
    <property type="evidence" value="ECO:0007669"/>
    <property type="project" value="UniProtKB-KW"/>
</dbReference>
<keyword evidence="2" id="KW-0963">Cytoplasm</keyword>
<keyword evidence="9" id="KW-0238">DNA-binding</keyword>
<accession>A0A419SKW9</accession>
<keyword evidence="13" id="KW-1185">Reference proteome</keyword>
<proteinExistence type="inferred from homology"/>
<keyword evidence="5" id="KW-0255">Endonuclease</keyword>
<organism evidence="12 13">
    <name type="scientific">Ammoniphilus oxalaticus</name>
    <dbReference type="NCBI Taxonomy" id="66863"/>
    <lineage>
        <taxon>Bacteria</taxon>
        <taxon>Bacillati</taxon>
        <taxon>Bacillota</taxon>
        <taxon>Bacilli</taxon>
        <taxon>Bacillales</taxon>
        <taxon>Paenibacillaceae</taxon>
        <taxon>Aneurinibacillus group</taxon>
        <taxon>Ammoniphilus</taxon>
    </lineage>
</organism>
<dbReference type="GO" id="GO:0006310">
    <property type="term" value="P:DNA recombination"/>
    <property type="evidence" value="ECO:0007669"/>
    <property type="project" value="UniProtKB-KW"/>
</dbReference>
<name>A0A419SKW9_9BACL</name>
<sequence length="177" mass="19646">MDYLLALDPATVTGYAIFRINGENAKLIEYGTCKLNDKKEKGIEKALNIKVLLSDIFARFNISIVAGEDVVFVRNFDSAVDLLKLQAVIELFCIGKGVKYAYKAFKPRSWRGRANGVGALLEVEKGNVSQTVWHGYMKNIVASDIDGNAADAIGIGMCYLYRELQIPFANIMLKDNK</sequence>
<reference evidence="12 13" key="1">
    <citation type="submission" date="2016-08" db="EMBL/GenBank/DDBJ databases">
        <title>Novel Firmicute Genomes.</title>
        <authorList>
            <person name="Poppleton D.I."/>
            <person name="Gribaldo S."/>
        </authorList>
    </citation>
    <scope>NUCLEOTIDE SEQUENCE [LARGE SCALE GENOMIC DNA]</scope>
    <source>
        <strain evidence="12 13">RAOx-1</strain>
    </source>
</reference>
<keyword evidence="4" id="KW-0479">Metal-binding</keyword>
<dbReference type="PANTHER" id="PTHR30194:SF3">
    <property type="entry name" value="CROSSOVER JUNCTION ENDODEOXYRIBONUCLEASE RUVC"/>
    <property type="match status" value="1"/>
</dbReference>
<dbReference type="EMBL" id="MCHY01000008">
    <property type="protein sequence ID" value="RKD24599.1"/>
    <property type="molecule type" value="Genomic_DNA"/>
</dbReference>
<dbReference type="GO" id="GO:0016787">
    <property type="term" value="F:hydrolase activity"/>
    <property type="evidence" value="ECO:0007669"/>
    <property type="project" value="UniProtKB-KW"/>
</dbReference>
<evidence type="ECO:0000256" key="7">
    <source>
        <dbReference type="ARBA" id="ARBA00022801"/>
    </source>
</evidence>
<gene>
    <name evidence="12" type="ORF">BEP19_09485</name>
</gene>
<dbReference type="GO" id="GO:0046872">
    <property type="term" value="F:metal ion binding"/>
    <property type="evidence" value="ECO:0007669"/>
    <property type="project" value="UniProtKB-KW"/>
</dbReference>
<keyword evidence="6" id="KW-0227">DNA damage</keyword>
<dbReference type="Proteomes" id="UP000284219">
    <property type="component" value="Unassembled WGS sequence"/>
</dbReference>
<evidence type="ECO:0000313" key="12">
    <source>
        <dbReference type="EMBL" id="RKD24599.1"/>
    </source>
</evidence>
<evidence type="ECO:0000256" key="4">
    <source>
        <dbReference type="ARBA" id="ARBA00022723"/>
    </source>
</evidence>
<evidence type="ECO:0000256" key="8">
    <source>
        <dbReference type="ARBA" id="ARBA00022842"/>
    </source>
</evidence>
<dbReference type="Pfam" id="PF02075">
    <property type="entry name" value="RuvC"/>
    <property type="match status" value="1"/>
</dbReference>
<keyword evidence="3" id="KW-0540">Nuclease</keyword>
<evidence type="ECO:0000256" key="6">
    <source>
        <dbReference type="ARBA" id="ARBA00022763"/>
    </source>
</evidence>
<dbReference type="InterPro" id="IPR002176">
    <property type="entry name" value="X-over_junc_endoDNase_RuvC"/>
</dbReference>
<dbReference type="PANTHER" id="PTHR30194">
    <property type="entry name" value="CROSSOVER JUNCTION ENDODEOXYRIBONUCLEASE RUVC"/>
    <property type="match status" value="1"/>
</dbReference>
<keyword evidence="7" id="KW-0378">Hydrolase</keyword>
<keyword evidence="10" id="KW-0233">DNA recombination</keyword>
<evidence type="ECO:0000256" key="1">
    <source>
        <dbReference type="ARBA" id="ARBA00009518"/>
    </source>
</evidence>
<evidence type="ECO:0000256" key="5">
    <source>
        <dbReference type="ARBA" id="ARBA00022759"/>
    </source>
</evidence>
<evidence type="ECO:0000256" key="3">
    <source>
        <dbReference type="ARBA" id="ARBA00022722"/>
    </source>
</evidence>
<dbReference type="RefSeq" id="WP_170145344.1">
    <property type="nucleotide sequence ID" value="NZ_MCHY01000008.1"/>
</dbReference>
<evidence type="ECO:0000313" key="13">
    <source>
        <dbReference type="Proteomes" id="UP000284219"/>
    </source>
</evidence>
<evidence type="ECO:0000256" key="10">
    <source>
        <dbReference type="ARBA" id="ARBA00023172"/>
    </source>
</evidence>
<dbReference type="GO" id="GO:0006281">
    <property type="term" value="P:DNA repair"/>
    <property type="evidence" value="ECO:0007669"/>
    <property type="project" value="UniProtKB-KW"/>
</dbReference>
<dbReference type="InterPro" id="IPR036397">
    <property type="entry name" value="RNaseH_sf"/>
</dbReference>
<dbReference type="Gene3D" id="3.30.420.10">
    <property type="entry name" value="Ribonuclease H-like superfamily/Ribonuclease H"/>
    <property type="match status" value="1"/>
</dbReference>
<dbReference type="SUPFAM" id="SSF53098">
    <property type="entry name" value="Ribonuclease H-like"/>
    <property type="match status" value="1"/>
</dbReference>
<protein>
    <submittedName>
        <fullName evidence="12">Uncharacterized protein</fullName>
    </submittedName>
</protein>
<comment type="similarity">
    <text evidence="1">Belongs to the RuvC family.</text>
</comment>
<comment type="caution">
    <text evidence="12">The sequence shown here is derived from an EMBL/GenBank/DDBJ whole genome shotgun (WGS) entry which is preliminary data.</text>
</comment>
<evidence type="ECO:0000256" key="2">
    <source>
        <dbReference type="ARBA" id="ARBA00022490"/>
    </source>
</evidence>